<accession>A0A4Q7J3V0</accession>
<keyword evidence="4" id="KW-1185">Reference proteome</keyword>
<reference evidence="3 4" key="1">
    <citation type="submission" date="2019-02" db="EMBL/GenBank/DDBJ databases">
        <title>Draft genome sequence of Amycolatopsis sp. 8-3EHSu isolated from roots of Suaeda maritima.</title>
        <authorList>
            <person name="Duangmal K."/>
            <person name="Chantavorakit T."/>
        </authorList>
    </citation>
    <scope>NUCLEOTIDE SEQUENCE [LARGE SCALE GENOMIC DNA]</scope>
    <source>
        <strain evidence="3 4">8-3EHSu</strain>
    </source>
</reference>
<keyword evidence="2" id="KW-1133">Transmembrane helix</keyword>
<dbReference type="EMBL" id="SFCC01000010">
    <property type="protein sequence ID" value="RZQ62201.1"/>
    <property type="molecule type" value="Genomic_DNA"/>
</dbReference>
<organism evidence="3 4">
    <name type="scientific">Amycolatopsis suaedae</name>
    <dbReference type="NCBI Taxonomy" id="2510978"/>
    <lineage>
        <taxon>Bacteria</taxon>
        <taxon>Bacillati</taxon>
        <taxon>Actinomycetota</taxon>
        <taxon>Actinomycetes</taxon>
        <taxon>Pseudonocardiales</taxon>
        <taxon>Pseudonocardiaceae</taxon>
        <taxon>Amycolatopsis</taxon>
    </lineage>
</organism>
<evidence type="ECO:0000256" key="2">
    <source>
        <dbReference type="SAM" id="Phobius"/>
    </source>
</evidence>
<evidence type="ECO:0000256" key="1">
    <source>
        <dbReference type="SAM" id="Coils"/>
    </source>
</evidence>
<keyword evidence="1" id="KW-0175">Coiled coil</keyword>
<feature type="coiled-coil region" evidence="1">
    <location>
        <begin position="84"/>
        <end position="111"/>
    </location>
</feature>
<keyword evidence="2" id="KW-0812">Transmembrane</keyword>
<name>A0A4Q7J3V0_9PSEU</name>
<dbReference type="AlphaFoldDB" id="A0A4Q7J3V0"/>
<comment type="caution">
    <text evidence="3">The sequence shown here is derived from an EMBL/GenBank/DDBJ whole genome shotgun (WGS) entry which is preliminary data.</text>
</comment>
<protein>
    <submittedName>
        <fullName evidence="3">Uncharacterized protein</fullName>
    </submittedName>
</protein>
<evidence type="ECO:0000313" key="4">
    <source>
        <dbReference type="Proteomes" id="UP000292003"/>
    </source>
</evidence>
<keyword evidence="2" id="KW-0472">Membrane</keyword>
<sequence length="140" mass="14140">MDQDTSSPPVAVSRRPLVLAGVAGFAVGSVVLGLLWALSDVEGAATADARAACAALERVGELPRPEPGGPPIGRNALGPGGLSRLAAAKELAEAAAELDSAHEELAEAVDGVSRMVMSLNYGDASGHRHYANALSICGRT</sequence>
<feature type="transmembrane region" description="Helical" evidence="2">
    <location>
        <begin position="17"/>
        <end position="38"/>
    </location>
</feature>
<dbReference type="Proteomes" id="UP000292003">
    <property type="component" value="Unassembled WGS sequence"/>
</dbReference>
<gene>
    <name evidence="3" type="ORF">EWH70_21115</name>
</gene>
<dbReference type="OrthoDB" id="3630158at2"/>
<evidence type="ECO:0000313" key="3">
    <source>
        <dbReference type="EMBL" id="RZQ62201.1"/>
    </source>
</evidence>
<proteinExistence type="predicted"/>